<accession>A0A097DAN3</accession>
<dbReference type="KEGG" id="vg:20712748"/>
<gene>
    <name evidence="2" type="primary">pif-4</name>
    <name evidence="3" type="synonym">PIF-4</name>
    <name evidence="3" type="ORF">EREL_082</name>
</gene>
<keyword evidence="1" id="KW-0812">Transmembrane</keyword>
<evidence type="ECO:0000313" key="5">
    <source>
        <dbReference type="EMBL" id="ARX71681.1"/>
    </source>
</evidence>
<evidence type="ECO:0000313" key="7">
    <source>
        <dbReference type="Proteomes" id="UP000201628"/>
    </source>
</evidence>
<feature type="transmembrane region" description="Helical" evidence="1">
    <location>
        <begin position="6"/>
        <end position="31"/>
    </location>
</feature>
<evidence type="ECO:0000313" key="2">
    <source>
        <dbReference type="EMBL" id="AIS92081.1"/>
    </source>
</evidence>
<dbReference type="EMBL" id="KX859079">
    <property type="protein sequence ID" value="ARX71421.1"/>
    <property type="molecule type" value="Genomic_DNA"/>
</dbReference>
<reference evidence="2 7" key="1">
    <citation type="journal article" date="2014" name="BMC Genomics">
        <title>Genome sequence of Erinnyis ello granulovirus (ErelGV), a natural cassava hornworm pesticide and the first sequenced sphingid-infecting betabaculovirus.</title>
        <authorList>
            <person name="Ardisson-Araujo D.M."/>
            <person name="de Melo F.L."/>
            <person name="Andrade M.D."/>
            <person name="Sihler W."/>
            <person name="Bao S.N."/>
            <person name="Ribeiro B.M."/>
            <person name="de Souza M.L."/>
        </authorList>
    </citation>
    <scope>NUCLEOTIDE SEQUENCE [LARGE SCALE GENOMIC DNA]</scope>
    <source>
        <strain evidence="2">S86</strain>
    </source>
</reference>
<dbReference type="GeneID" id="20712748"/>
<evidence type="ECO:0000256" key="1">
    <source>
        <dbReference type="SAM" id="Phobius"/>
    </source>
</evidence>
<reference evidence="3" key="3">
    <citation type="submission" date="2016-09" db="EMBL/GenBank/DDBJ databases">
        <title>Genome-wide Diversity of Wild Populations of Erinnyis ello granulovirus (ErelGV).</title>
        <authorList>
            <person name="Brito A.F."/>
            <person name="Melo F.L."/>
            <person name="Ardisson-Araujo D.M.P."/>
            <person name="Sihler W."/>
            <person name="Souza M.L."/>
            <person name="Ribeiro B.M."/>
        </authorList>
    </citation>
    <scope>NUCLEOTIDE SEQUENCE</scope>
    <source>
        <strain evidence="6">ErelGV-00</strain>
        <strain evidence="3">ErelGV-94</strain>
        <strain evidence="4">ErelGV-98</strain>
        <strain evidence="5">ErelGV-99</strain>
    </source>
</reference>
<dbReference type="Pfam" id="PF04798">
    <property type="entry name" value="Baculo_19"/>
    <property type="match status" value="1"/>
</dbReference>
<evidence type="ECO:0000313" key="4">
    <source>
        <dbReference type="EMBL" id="ARX71551.1"/>
    </source>
</evidence>
<dbReference type="OrthoDB" id="16714at10239"/>
<dbReference type="RefSeq" id="YP_009091921.1">
    <property type="nucleotide sequence ID" value="NC_025257.1"/>
</dbReference>
<sequence length="161" mass="18258">MSSIDIFTVVVIGLSLFFILLSTTVNPLIYVGENILNASRVNVHPFIRVMERDGDRLFVIQPEQIVMYNTAGVLYYYFEGGASRRFCPMNEYAIVRFTTSDIDLLNETGTYNVTCSNTSSLDLYDHFNNDSFGWNVPILTDSYSIIDIINEMITQGYCLIG</sequence>
<organism evidence="2 7">
    <name type="scientific">Erinnyis ello granulovirus</name>
    <dbReference type="NCBI Taxonomy" id="307444"/>
    <lineage>
        <taxon>Viruses</taxon>
        <taxon>Viruses incertae sedis</taxon>
        <taxon>Naldaviricetes</taxon>
        <taxon>Lefavirales</taxon>
        <taxon>Baculoviridae</taxon>
        <taxon>Betabaculovirus</taxon>
        <taxon>Betabaculovirus erellonis</taxon>
    </lineage>
</organism>
<dbReference type="EMBL" id="KX859082">
    <property type="protein sequence ID" value="ARX71811.1"/>
    <property type="molecule type" value="Genomic_DNA"/>
</dbReference>
<keyword evidence="1" id="KW-0472">Membrane</keyword>
<evidence type="ECO:0000313" key="3">
    <source>
        <dbReference type="EMBL" id="ARX71421.1"/>
    </source>
</evidence>
<proteinExistence type="predicted"/>
<name>A0A097DAN3_9BBAC</name>
<protein>
    <submittedName>
        <fullName evidence="3">Odv-e28</fullName>
    </submittedName>
    <submittedName>
        <fullName evidence="2">Per os infectivity factor 4</fullName>
    </submittedName>
</protein>
<dbReference type="Proteomes" id="UP000201628">
    <property type="component" value="Segment"/>
</dbReference>
<evidence type="ECO:0000313" key="6">
    <source>
        <dbReference type="EMBL" id="ARX71811.1"/>
    </source>
</evidence>
<reference evidence="2" key="2">
    <citation type="submission" date="2014-02" db="EMBL/GenBank/DDBJ databases">
        <authorList>
            <person name="Ardisson-Araujo D.M.P."/>
            <person name="Melo F.L."/>
            <person name="Andrade M.S."/>
            <person name="Sihler W."/>
            <person name="Bao S.N."/>
            <person name="Ribeiro B.M."/>
            <person name="Souza M.L."/>
        </authorList>
    </citation>
    <scope>NUCLEOTIDE SEQUENCE</scope>
    <source>
        <strain evidence="2">S86</strain>
    </source>
</reference>
<keyword evidence="7" id="KW-1185">Reference proteome</keyword>
<dbReference type="InterPro" id="IPR006883">
    <property type="entry name" value="AcMNPV_PIF-4"/>
</dbReference>
<dbReference type="EMBL" id="KJ406702">
    <property type="protein sequence ID" value="AIS92081.1"/>
    <property type="molecule type" value="Genomic_DNA"/>
</dbReference>
<keyword evidence="1" id="KW-1133">Transmembrane helix</keyword>
<dbReference type="EMBL" id="KX859081">
    <property type="protein sequence ID" value="ARX71681.1"/>
    <property type="molecule type" value="Genomic_DNA"/>
</dbReference>
<dbReference type="EMBL" id="KX859080">
    <property type="protein sequence ID" value="ARX71551.1"/>
    <property type="molecule type" value="Genomic_DNA"/>
</dbReference>